<feature type="region of interest" description="Disordered" evidence="11">
    <location>
        <begin position="649"/>
        <end position="672"/>
    </location>
</feature>
<keyword evidence="12" id="KW-0472">Membrane</keyword>
<keyword evidence="3" id="KW-0813">Transport</keyword>
<name>A0A923L8W1_9BACI</name>
<feature type="region of interest" description="Disordered" evidence="11">
    <location>
        <begin position="408"/>
        <end position="428"/>
    </location>
</feature>
<feature type="domain" description="Cytochrome c" evidence="13">
    <location>
        <begin position="673"/>
        <end position="747"/>
    </location>
</feature>
<comment type="caution">
    <text evidence="14">The sequence shown here is derived from an EMBL/GenBank/DDBJ whole genome shotgun (WGS) entry which is preliminary data.</text>
</comment>
<evidence type="ECO:0000256" key="12">
    <source>
        <dbReference type="SAM" id="Phobius"/>
    </source>
</evidence>
<evidence type="ECO:0000256" key="7">
    <source>
        <dbReference type="ARBA" id="ARBA00022982"/>
    </source>
</evidence>
<evidence type="ECO:0000256" key="1">
    <source>
        <dbReference type="ARBA" id="ARBA00001931"/>
    </source>
</evidence>
<protein>
    <submittedName>
        <fullName evidence="14">PQQ-binding-like beta-propeller repeat protein</fullName>
    </submittedName>
</protein>
<dbReference type="EMBL" id="JACOOL010000019">
    <property type="protein sequence ID" value="MBC5638671.1"/>
    <property type="molecule type" value="Genomic_DNA"/>
</dbReference>
<keyword evidence="12" id="KW-1133">Transmembrane helix</keyword>
<dbReference type="PROSITE" id="PS51007">
    <property type="entry name" value="CYTC"/>
    <property type="match status" value="1"/>
</dbReference>
<evidence type="ECO:0000313" key="14">
    <source>
        <dbReference type="EMBL" id="MBC5638671.1"/>
    </source>
</evidence>
<keyword evidence="5 10" id="KW-0479">Metal-binding</keyword>
<dbReference type="AlphaFoldDB" id="A0A923L8W1"/>
<sequence>MDKQVWFVIAVVAIITAVGFFAFQGINDDEHAEPPAGEETQNENEQQDTTPEQTKNPEKENHQSVQHTDYTGEVAPKFSAEDLAAAPTDNWITNGGDLYNRRYSPLEQIDTSNVGDLKLEWVTSLGSGLEFKYSGESTPLVYDGVMFNVTGANVVQALDATTGEIIWEYTPQLADGLDTACCGWISRGVALGDGKVFVGLLDSRLVALDQETGDVVWETPVAEWEKGYTITSAPLYYDGKVYTGVAGGEYGIRGFLAAYDSNIGREVWRTYTIPAPGEPGSETWPDDNNSWLTGGGPIWQTPAVDPELNMIYFSTGNASPDLDGSNREGDNLYANSMLALDADTGEYQWHFQQVHHDIWDLDPANPVTLFDVEIDGELRNAIAETGKTGWVYILDRTNGEPLIGIEERPVPQDERQKTSPTQPYPIGDALVPQSITEEDIERDFPDDFDGKVGDLFTPFWDEPLTITPSPQGGGNWPPSAYNPDTELYYVQVNSNYFAYAHNEDDEANIFDEGKEWIGSIWQPMEGGPQHGLITAVDVKTNTIAWQEEWETIAFSGLLTTKGNLLFAGHNDGRLIAYNATTGEEIWDFMTDAGVNAPAMTYSVDGKQYISVFAAGNSLAGTTHGDKIYTFSLEGEYTSLEDVPEDAINTSPTAEEQDTDNQESEGQTGTDGGEVAAQGIKIYENNCLSCHGANGVGGHNGPNLENLEMTDEELIEQIKHGGGGMPPFEGVLSEEQIEAVKEYLKTLMKE</sequence>
<dbReference type="Gene3D" id="1.10.760.10">
    <property type="entry name" value="Cytochrome c-like domain"/>
    <property type="match status" value="1"/>
</dbReference>
<keyword evidence="12" id="KW-0812">Transmembrane</keyword>
<dbReference type="InterPro" id="IPR036909">
    <property type="entry name" value="Cyt_c-like_dom_sf"/>
</dbReference>
<keyword evidence="15" id="KW-1185">Reference proteome</keyword>
<dbReference type="PANTHER" id="PTHR32303">
    <property type="entry name" value="QUINOPROTEIN ALCOHOL DEHYDROGENASE (CYTOCHROME C)"/>
    <property type="match status" value="1"/>
</dbReference>
<organism evidence="14 15">
    <name type="scientific">Ornithinibacillus hominis</name>
    <dbReference type="NCBI Taxonomy" id="2763055"/>
    <lineage>
        <taxon>Bacteria</taxon>
        <taxon>Bacillati</taxon>
        <taxon>Bacillota</taxon>
        <taxon>Bacilli</taxon>
        <taxon>Bacillales</taxon>
        <taxon>Bacillaceae</taxon>
        <taxon>Ornithinibacillus</taxon>
    </lineage>
</organism>
<evidence type="ECO:0000256" key="10">
    <source>
        <dbReference type="PROSITE-ProRule" id="PRU00433"/>
    </source>
</evidence>
<dbReference type="InterPro" id="IPR008168">
    <property type="entry name" value="Cyt_C_IC"/>
</dbReference>
<dbReference type="SMART" id="SM00564">
    <property type="entry name" value="PQQ"/>
    <property type="match status" value="5"/>
</dbReference>
<dbReference type="Gene3D" id="2.140.10.10">
    <property type="entry name" value="Quinoprotein alcohol dehydrogenase-like superfamily"/>
    <property type="match status" value="1"/>
</dbReference>
<dbReference type="Pfam" id="PF01011">
    <property type="entry name" value="PQQ"/>
    <property type="match status" value="1"/>
</dbReference>
<feature type="compositionally biased region" description="Basic and acidic residues" evidence="11">
    <location>
        <begin position="408"/>
        <end position="417"/>
    </location>
</feature>
<proteinExistence type="inferred from homology"/>
<dbReference type="Pfam" id="PF13442">
    <property type="entry name" value="Cytochrome_CBB3"/>
    <property type="match status" value="1"/>
</dbReference>
<evidence type="ECO:0000256" key="3">
    <source>
        <dbReference type="ARBA" id="ARBA00022448"/>
    </source>
</evidence>
<feature type="transmembrane region" description="Helical" evidence="12">
    <location>
        <begin position="5"/>
        <end position="23"/>
    </location>
</feature>
<evidence type="ECO:0000256" key="5">
    <source>
        <dbReference type="ARBA" id="ARBA00022723"/>
    </source>
</evidence>
<reference evidence="14" key="1">
    <citation type="submission" date="2020-08" db="EMBL/GenBank/DDBJ databases">
        <title>Genome public.</title>
        <authorList>
            <person name="Liu C."/>
            <person name="Sun Q."/>
        </authorList>
    </citation>
    <scope>NUCLEOTIDE SEQUENCE</scope>
    <source>
        <strain evidence="14">BX22</strain>
    </source>
</reference>
<keyword evidence="7" id="KW-0249">Electron transport</keyword>
<evidence type="ECO:0000256" key="8">
    <source>
        <dbReference type="ARBA" id="ARBA00023002"/>
    </source>
</evidence>
<dbReference type="SUPFAM" id="SSF50998">
    <property type="entry name" value="Quinoprotein alcohol dehydrogenase-like"/>
    <property type="match status" value="1"/>
</dbReference>
<dbReference type="InterPro" id="IPR002372">
    <property type="entry name" value="PQQ_rpt_dom"/>
</dbReference>
<dbReference type="GO" id="GO:0005506">
    <property type="term" value="F:iron ion binding"/>
    <property type="evidence" value="ECO:0007669"/>
    <property type="project" value="InterPro"/>
</dbReference>
<dbReference type="Proteomes" id="UP000637359">
    <property type="component" value="Unassembled WGS sequence"/>
</dbReference>
<evidence type="ECO:0000313" key="15">
    <source>
        <dbReference type="Proteomes" id="UP000637359"/>
    </source>
</evidence>
<dbReference type="InterPro" id="IPR018391">
    <property type="entry name" value="PQQ_b-propeller_rpt"/>
</dbReference>
<gene>
    <name evidence="14" type="ORF">H8S33_18010</name>
</gene>
<evidence type="ECO:0000256" key="6">
    <source>
        <dbReference type="ARBA" id="ARBA00022729"/>
    </source>
</evidence>
<evidence type="ECO:0000256" key="4">
    <source>
        <dbReference type="ARBA" id="ARBA00022617"/>
    </source>
</evidence>
<dbReference type="GO" id="GO:0009055">
    <property type="term" value="F:electron transfer activity"/>
    <property type="evidence" value="ECO:0007669"/>
    <property type="project" value="InterPro"/>
</dbReference>
<accession>A0A923L8W1</accession>
<feature type="region of interest" description="Disordered" evidence="11">
    <location>
        <begin position="29"/>
        <end position="64"/>
    </location>
</feature>
<dbReference type="PRINTS" id="PR00605">
    <property type="entry name" value="CYTCHROMECIC"/>
</dbReference>
<evidence type="ECO:0000259" key="13">
    <source>
        <dbReference type="PROSITE" id="PS51007"/>
    </source>
</evidence>
<dbReference type="GO" id="GO:0020037">
    <property type="term" value="F:heme binding"/>
    <property type="evidence" value="ECO:0007669"/>
    <property type="project" value="InterPro"/>
</dbReference>
<dbReference type="InterPro" id="IPR009056">
    <property type="entry name" value="Cyt_c-like_dom"/>
</dbReference>
<comment type="similarity">
    <text evidence="2">Belongs to the bacterial PQQ dehydrogenase family.</text>
</comment>
<evidence type="ECO:0000256" key="11">
    <source>
        <dbReference type="SAM" id="MobiDB-lite"/>
    </source>
</evidence>
<keyword evidence="8" id="KW-0560">Oxidoreductase</keyword>
<dbReference type="SUPFAM" id="SSF46626">
    <property type="entry name" value="Cytochrome c"/>
    <property type="match status" value="1"/>
</dbReference>
<dbReference type="InterPro" id="IPR011047">
    <property type="entry name" value="Quinoprotein_ADH-like_sf"/>
</dbReference>
<dbReference type="GO" id="GO:0016491">
    <property type="term" value="F:oxidoreductase activity"/>
    <property type="evidence" value="ECO:0007669"/>
    <property type="project" value="UniProtKB-KW"/>
</dbReference>
<evidence type="ECO:0000256" key="9">
    <source>
        <dbReference type="ARBA" id="ARBA00023004"/>
    </source>
</evidence>
<keyword evidence="6" id="KW-0732">Signal</keyword>
<keyword evidence="9 10" id="KW-0408">Iron</keyword>
<comment type="cofactor">
    <cofactor evidence="1">
        <name>pyrroloquinoline quinone</name>
        <dbReference type="ChEBI" id="CHEBI:58442"/>
    </cofactor>
</comment>
<dbReference type="RefSeq" id="WP_186871372.1">
    <property type="nucleotide sequence ID" value="NZ_JACOOL010000019.1"/>
</dbReference>
<keyword evidence="4 10" id="KW-0349">Heme</keyword>
<evidence type="ECO:0000256" key="2">
    <source>
        <dbReference type="ARBA" id="ARBA00008156"/>
    </source>
</evidence>